<sequence>MSQSVSAASPLLLLVLVSILLPTHGADVGERCTIDSRNQGICQLLQNCPVIYQELLSGKMPDNICGFSGFDPIVCCPTSIRLTSRSPPTPTPTPQTTTRTEVVRPLKLDDSRGSLARIKCAEAAEAVYGLEILPTPILDRKHVNVSRCALKTRKLIVGGVKADPKEFPHMAAVGFENGQDISWQCGGTLISAKVVLTAAHCTWNANWGAAKWVRVGDLNLVRTNDDARPQDIKIAQRIKHPDYKSLSEYHDIAILRLEKEVTYDAWVRPACLPIDLPDIGTDNKAVATGWGLVDWSEDVGSDNLLKVTLNLVNHASCNTSFNSDGSSAQLALGIIDEWQICAGEQGKDTCQGDSGGPLAIFNNVHDCMYNVIGITSVGRFCGSTTPGVYTRVYHYIPWIERTAWPEYYQNN</sequence>
<dbReference type="EMBL" id="OZ034824">
    <property type="protein sequence ID" value="CAL1673871.1"/>
    <property type="molecule type" value="Genomic_DNA"/>
</dbReference>
<evidence type="ECO:0000256" key="4">
    <source>
        <dbReference type="ARBA" id="ARBA00022825"/>
    </source>
</evidence>
<dbReference type="InterPro" id="IPR022700">
    <property type="entry name" value="CLIP"/>
</dbReference>
<evidence type="ECO:0000256" key="6">
    <source>
        <dbReference type="ARBA" id="ARBA00023180"/>
    </source>
</evidence>
<keyword evidence="5" id="KW-1015">Disulfide bond</keyword>
<evidence type="ECO:0000256" key="8">
    <source>
        <dbReference type="RuleBase" id="RU363034"/>
    </source>
</evidence>
<comment type="similarity">
    <text evidence="7">Belongs to the peptidase S1 family. CLIP subfamily.</text>
</comment>
<dbReference type="PROSITE" id="PS51888">
    <property type="entry name" value="CLIP"/>
    <property type="match status" value="1"/>
</dbReference>
<keyword evidence="2 9" id="KW-0732">Signal</keyword>
<evidence type="ECO:0000256" key="1">
    <source>
        <dbReference type="ARBA" id="ARBA00022670"/>
    </source>
</evidence>
<dbReference type="InterPro" id="IPR001314">
    <property type="entry name" value="Peptidase_S1A"/>
</dbReference>
<accession>A0AAV2N282</accession>
<dbReference type="PANTHER" id="PTHR24260">
    <property type="match status" value="1"/>
</dbReference>
<evidence type="ECO:0000256" key="2">
    <source>
        <dbReference type="ARBA" id="ARBA00022729"/>
    </source>
</evidence>
<dbReference type="Gene3D" id="3.30.1640.30">
    <property type="match status" value="1"/>
</dbReference>
<dbReference type="InterPro" id="IPR051333">
    <property type="entry name" value="CLIP_Serine_Protease"/>
</dbReference>
<dbReference type="Gene3D" id="2.40.10.10">
    <property type="entry name" value="Trypsin-like serine proteases"/>
    <property type="match status" value="1"/>
</dbReference>
<dbReference type="InterPro" id="IPR038565">
    <property type="entry name" value="CLIP_sf"/>
</dbReference>
<dbReference type="AlphaFoldDB" id="A0AAV2N282"/>
<dbReference type="InterPro" id="IPR018114">
    <property type="entry name" value="TRYPSIN_HIS"/>
</dbReference>
<keyword evidence="6" id="KW-0325">Glycoprotein</keyword>
<evidence type="ECO:0000313" key="13">
    <source>
        <dbReference type="Proteomes" id="UP001497644"/>
    </source>
</evidence>
<feature type="domain" description="Peptidase S1" evidence="10">
    <location>
        <begin position="156"/>
        <end position="404"/>
    </location>
</feature>
<organism evidence="12 13">
    <name type="scientific">Lasius platythorax</name>
    <dbReference type="NCBI Taxonomy" id="488582"/>
    <lineage>
        <taxon>Eukaryota</taxon>
        <taxon>Metazoa</taxon>
        <taxon>Ecdysozoa</taxon>
        <taxon>Arthropoda</taxon>
        <taxon>Hexapoda</taxon>
        <taxon>Insecta</taxon>
        <taxon>Pterygota</taxon>
        <taxon>Neoptera</taxon>
        <taxon>Endopterygota</taxon>
        <taxon>Hymenoptera</taxon>
        <taxon>Apocrita</taxon>
        <taxon>Aculeata</taxon>
        <taxon>Formicoidea</taxon>
        <taxon>Formicidae</taxon>
        <taxon>Formicinae</taxon>
        <taxon>Lasius</taxon>
        <taxon>Lasius</taxon>
    </lineage>
</organism>
<dbReference type="PROSITE" id="PS00134">
    <property type="entry name" value="TRYPSIN_HIS"/>
    <property type="match status" value="1"/>
</dbReference>
<keyword evidence="1 8" id="KW-0645">Protease</keyword>
<dbReference type="PROSITE" id="PS50240">
    <property type="entry name" value="TRYPSIN_DOM"/>
    <property type="match status" value="1"/>
</dbReference>
<dbReference type="InterPro" id="IPR009003">
    <property type="entry name" value="Peptidase_S1_PA"/>
</dbReference>
<dbReference type="CDD" id="cd00190">
    <property type="entry name" value="Tryp_SPc"/>
    <property type="match status" value="1"/>
</dbReference>
<keyword evidence="4 8" id="KW-0720">Serine protease</keyword>
<dbReference type="GO" id="GO:0004252">
    <property type="term" value="F:serine-type endopeptidase activity"/>
    <property type="evidence" value="ECO:0007669"/>
    <property type="project" value="InterPro"/>
</dbReference>
<dbReference type="InterPro" id="IPR001254">
    <property type="entry name" value="Trypsin_dom"/>
</dbReference>
<dbReference type="InterPro" id="IPR043504">
    <property type="entry name" value="Peptidase_S1_PA_chymotrypsin"/>
</dbReference>
<feature type="chain" id="PRO_5043438699" evidence="9">
    <location>
        <begin position="26"/>
        <end position="411"/>
    </location>
</feature>
<feature type="domain" description="Clip" evidence="11">
    <location>
        <begin position="31"/>
        <end position="76"/>
    </location>
</feature>
<feature type="signal peptide" evidence="9">
    <location>
        <begin position="1"/>
        <end position="25"/>
    </location>
</feature>
<dbReference type="GO" id="GO:0006508">
    <property type="term" value="P:proteolysis"/>
    <property type="evidence" value="ECO:0007669"/>
    <property type="project" value="UniProtKB-KW"/>
</dbReference>
<evidence type="ECO:0000256" key="5">
    <source>
        <dbReference type="ARBA" id="ARBA00023157"/>
    </source>
</evidence>
<dbReference type="InterPro" id="IPR033116">
    <property type="entry name" value="TRYPSIN_SER"/>
</dbReference>
<dbReference type="FunFam" id="2.40.10.10:FF:000028">
    <property type="entry name" value="Serine protease easter"/>
    <property type="match status" value="1"/>
</dbReference>
<dbReference type="Pfam" id="PF00089">
    <property type="entry name" value="Trypsin"/>
    <property type="match status" value="1"/>
</dbReference>
<dbReference type="SUPFAM" id="SSF50494">
    <property type="entry name" value="Trypsin-like serine proteases"/>
    <property type="match status" value="1"/>
</dbReference>
<dbReference type="PANTHER" id="PTHR24260:SF147">
    <property type="entry name" value="EG:BACR7A4.3 PROTEIN-RELATED"/>
    <property type="match status" value="1"/>
</dbReference>
<dbReference type="SMART" id="SM00680">
    <property type="entry name" value="CLIP"/>
    <property type="match status" value="1"/>
</dbReference>
<dbReference type="SMART" id="SM00020">
    <property type="entry name" value="Tryp_SPc"/>
    <property type="match status" value="1"/>
</dbReference>
<protein>
    <submittedName>
        <fullName evidence="12">Uncharacterized protein</fullName>
    </submittedName>
</protein>
<reference evidence="12 13" key="1">
    <citation type="submission" date="2024-04" db="EMBL/GenBank/DDBJ databases">
        <authorList>
            <consortium name="Molecular Ecology Group"/>
        </authorList>
    </citation>
    <scope>NUCLEOTIDE SEQUENCE [LARGE SCALE GENOMIC DNA]</scope>
</reference>
<proteinExistence type="inferred from homology"/>
<evidence type="ECO:0000256" key="3">
    <source>
        <dbReference type="ARBA" id="ARBA00022801"/>
    </source>
</evidence>
<evidence type="ECO:0000259" key="11">
    <source>
        <dbReference type="PROSITE" id="PS51888"/>
    </source>
</evidence>
<evidence type="ECO:0000259" key="10">
    <source>
        <dbReference type="PROSITE" id="PS50240"/>
    </source>
</evidence>
<evidence type="ECO:0000256" key="9">
    <source>
        <dbReference type="SAM" id="SignalP"/>
    </source>
</evidence>
<dbReference type="PROSITE" id="PS00135">
    <property type="entry name" value="TRYPSIN_SER"/>
    <property type="match status" value="1"/>
</dbReference>
<name>A0AAV2N282_9HYME</name>
<gene>
    <name evidence="12" type="ORF">LPLAT_LOCUS669</name>
</gene>
<evidence type="ECO:0000313" key="12">
    <source>
        <dbReference type="EMBL" id="CAL1673871.1"/>
    </source>
</evidence>
<keyword evidence="13" id="KW-1185">Reference proteome</keyword>
<keyword evidence="3 8" id="KW-0378">Hydrolase</keyword>
<dbReference type="PRINTS" id="PR00722">
    <property type="entry name" value="CHYMOTRYPSIN"/>
</dbReference>
<dbReference type="Proteomes" id="UP001497644">
    <property type="component" value="Chromosome 1"/>
</dbReference>
<evidence type="ECO:0000256" key="7">
    <source>
        <dbReference type="ARBA" id="ARBA00024195"/>
    </source>
</evidence>